<sequence>MLGRITMIVQLKVEEIKTVISTTNSKLQQIEAMKKLIKEKSESLRGFVEQTPNEQNALKLRKEFEAFQAEKKTDAFRIYKDCLLQIDNKEMKAKNGLKKADNTPFFDQTTLELLEQNDIDAYFLKMLGDFVLSELPNIVKDCCRPKIEKVEIKPQKKSKQKRKKK</sequence>
<dbReference type="AlphaFoldDB" id="A0A7S3J3B6"/>
<evidence type="ECO:0000313" key="1">
    <source>
        <dbReference type="EMBL" id="CAE0344647.1"/>
    </source>
</evidence>
<proteinExistence type="predicted"/>
<organism evidence="1">
    <name type="scientific">Euplotes harpa</name>
    <dbReference type="NCBI Taxonomy" id="151035"/>
    <lineage>
        <taxon>Eukaryota</taxon>
        <taxon>Sar</taxon>
        <taxon>Alveolata</taxon>
        <taxon>Ciliophora</taxon>
        <taxon>Intramacronucleata</taxon>
        <taxon>Spirotrichea</taxon>
        <taxon>Hypotrichia</taxon>
        <taxon>Euplotida</taxon>
        <taxon>Euplotidae</taxon>
        <taxon>Euplotes</taxon>
    </lineage>
</organism>
<gene>
    <name evidence="1" type="ORF">EHAR0213_LOCUS3556</name>
</gene>
<reference evidence="1" key="1">
    <citation type="submission" date="2021-01" db="EMBL/GenBank/DDBJ databases">
        <authorList>
            <person name="Corre E."/>
            <person name="Pelletier E."/>
            <person name="Niang G."/>
            <person name="Scheremetjew M."/>
            <person name="Finn R."/>
            <person name="Kale V."/>
            <person name="Holt S."/>
            <person name="Cochrane G."/>
            <person name="Meng A."/>
            <person name="Brown T."/>
            <person name="Cohen L."/>
        </authorList>
    </citation>
    <scope>NUCLEOTIDE SEQUENCE</scope>
    <source>
        <strain evidence="1">FSP1.4</strain>
    </source>
</reference>
<protein>
    <submittedName>
        <fullName evidence="1">Uncharacterized protein</fullName>
    </submittedName>
</protein>
<name>A0A7S3J3B6_9SPIT</name>
<dbReference type="EMBL" id="HBII01008077">
    <property type="protein sequence ID" value="CAE0344647.1"/>
    <property type="molecule type" value="Transcribed_RNA"/>
</dbReference>
<accession>A0A7S3J3B6</accession>